<dbReference type="InterPro" id="IPR050595">
    <property type="entry name" value="Bact_response_regulator"/>
</dbReference>
<dbReference type="EMBL" id="JACIEI010000011">
    <property type="protein sequence ID" value="MBB3995179.1"/>
    <property type="molecule type" value="Genomic_DNA"/>
</dbReference>
<dbReference type="AlphaFoldDB" id="A0A7W6H2T4"/>
<dbReference type="InterPro" id="IPR011006">
    <property type="entry name" value="CheY-like_superfamily"/>
</dbReference>
<name>A0A7W6H2T4_9RHOB</name>
<comment type="caution">
    <text evidence="4">The sequence shown here is derived from an EMBL/GenBank/DDBJ whole genome shotgun (WGS) entry which is preliminary data.</text>
</comment>
<evidence type="ECO:0000256" key="2">
    <source>
        <dbReference type="PROSITE-ProRule" id="PRU00169"/>
    </source>
</evidence>
<feature type="domain" description="Response regulatory" evidence="3">
    <location>
        <begin position="6"/>
        <end position="123"/>
    </location>
</feature>
<keyword evidence="5" id="KW-1185">Reference proteome</keyword>
<evidence type="ECO:0000256" key="1">
    <source>
        <dbReference type="ARBA" id="ARBA00022553"/>
    </source>
</evidence>
<dbReference type="RefSeq" id="WP_246423389.1">
    <property type="nucleotide sequence ID" value="NZ_JACIEI010000011.1"/>
</dbReference>
<dbReference type="InterPro" id="IPR001789">
    <property type="entry name" value="Sig_transdc_resp-reg_receiver"/>
</dbReference>
<reference evidence="4 5" key="1">
    <citation type="submission" date="2020-08" db="EMBL/GenBank/DDBJ databases">
        <title>Genomic Encyclopedia of Type Strains, Phase IV (KMG-IV): sequencing the most valuable type-strain genomes for metagenomic binning, comparative biology and taxonomic classification.</title>
        <authorList>
            <person name="Goeker M."/>
        </authorList>
    </citation>
    <scope>NUCLEOTIDE SEQUENCE [LARGE SCALE GENOMIC DNA]</scope>
    <source>
        <strain evidence="4 5">DSM 102234</strain>
    </source>
</reference>
<dbReference type="SUPFAM" id="SSF52172">
    <property type="entry name" value="CheY-like"/>
    <property type="match status" value="1"/>
</dbReference>
<dbReference type="Gene3D" id="3.40.50.2300">
    <property type="match status" value="1"/>
</dbReference>
<dbReference type="PANTHER" id="PTHR44591">
    <property type="entry name" value="STRESS RESPONSE REGULATOR PROTEIN 1"/>
    <property type="match status" value="1"/>
</dbReference>
<dbReference type="SMART" id="SM00448">
    <property type="entry name" value="REC"/>
    <property type="match status" value="1"/>
</dbReference>
<dbReference type="GO" id="GO:0000160">
    <property type="term" value="P:phosphorelay signal transduction system"/>
    <property type="evidence" value="ECO:0007669"/>
    <property type="project" value="InterPro"/>
</dbReference>
<organism evidence="4 5">
    <name type="scientific">Sulfitobacter undariae</name>
    <dbReference type="NCBI Taxonomy" id="1563671"/>
    <lineage>
        <taxon>Bacteria</taxon>
        <taxon>Pseudomonadati</taxon>
        <taxon>Pseudomonadota</taxon>
        <taxon>Alphaproteobacteria</taxon>
        <taxon>Rhodobacterales</taxon>
        <taxon>Roseobacteraceae</taxon>
        <taxon>Sulfitobacter</taxon>
    </lineage>
</organism>
<dbReference type="PANTHER" id="PTHR44591:SF3">
    <property type="entry name" value="RESPONSE REGULATORY DOMAIN-CONTAINING PROTEIN"/>
    <property type="match status" value="1"/>
</dbReference>
<protein>
    <submittedName>
        <fullName evidence="4">CheY-like chemotaxis protein</fullName>
    </submittedName>
</protein>
<dbReference type="Proteomes" id="UP000530268">
    <property type="component" value="Unassembled WGS sequence"/>
</dbReference>
<sequence length="123" mass="13656">MLNKIKILHVEDDADIREITEMSLSLNDKFDLVQCPGGQEALDVAVDYRPDVLLLDVMMPAMSGEVLLQKLRLLDGYADIPAIFMTARAQKTEQDTLIAAGAIKVIIKPFDPMTLSDQIIEVL</sequence>
<feature type="modified residue" description="4-aspartylphosphate" evidence="2">
    <location>
        <position position="56"/>
    </location>
</feature>
<dbReference type="Pfam" id="PF00072">
    <property type="entry name" value="Response_reg"/>
    <property type="match status" value="1"/>
</dbReference>
<proteinExistence type="predicted"/>
<gene>
    <name evidence="4" type="ORF">GGR95_002830</name>
</gene>
<evidence type="ECO:0000259" key="3">
    <source>
        <dbReference type="PROSITE" id="PS50110"/>
    </source>
</evidence>
<keyword evidence="1 2" id="KW-0597">Phosphoprotein</keyword>
<accession>A0A7W6H2T4</accession>
<evidence type="ECO:0000313" key="5">
    <source>
        <dbReference type="Proteomes" id="UP000530268"/>
    </source>
</evidence>
<dbReference type="PROSITE" id="PS50110">
    <property type="entry name" value="RESPONSE_REGULATORY"/>
    <property type="match status" value="1"/>
</dbReference>
<evidence type="ECO:0000313" key="4">
    <source>
        <dbReference type="EMBL" id="MBB3995179.1"/>
    </source>
</evidence>